<comment type="similarity">
    <text evidence="4">Belongs to the phospholipase A1 family.</text>
</comment>
<keyword evidence="17" id="KW-0998">Cell outer membrane</keyword>
<evidence type="ECO:0000256" key="4">
    <source>
        <dbReference type="ARBA" id="ARBA00010525"/>
    </source>
</evidence>
<evidence type="ECO:0000256" key="10">
    <source>
        <dbReference type="ARBA" id="ARBA00022723"/>
    </source>
</evidence>
<keyword evidence="8" id="KW-1134">Transmembrane beta strand</keyword>
<gene>
    <name evidence="23" type="ordered locus">Oter_0928</name>
</gene>
<dbReference type="InterPro" id="IPR003187">
    <property type="entry name" value="PLipase_A1"/>
</dbReference>
<keyword evidence="11 22" id="KW-0732">Signal</keyword>
<feature type="binding site" description="in dimeric form" evidence="20">
    <location>
        <position position="276"/>
    </location>
    <ligand>
        <name>Ca(2+)</name>
        <dbReference type="ChEBI" id="CHEBI:29108"/>
        <label>1</label>
    </ligand>
</feature>
<feature type="active site" description="Proton acceptor" evidence="19">
    <location>
        <position position="271"/>
    </location>
</feature>
<evidence type="ECO:0000256" key="8">
    <source>
        <dbReference type="ARBA" id="ARBA00022452"/>
    </source>
</evidence>
<organism evidence="23 24">
    <name type="scientific">Opitutus terrae (strain DSM 11246 / JCM 15787 / PB90-1)</name>
    <dbReference type="NCBI Taxonomy" id="452637"/>
    <lineage>
        <taxon>Bacteria</taxon>
        <taxon>Pseudomonadati</taxon>
        <taxon>Verrucomicrobiota</taxon>
        <taxon>Opitutia</taxon>
        <taxon>Opitutales</taxon>
        <taxon>Opitutaceae</taxon>
        <taxon>Opitutus</taxon>
    </lineage>
</organism>
<evidence type="ECO:0000256" key="15">
    <source>
        <dbReference type="ARBA" id="ARBA00023098"/>
    </source>
</evidence>
<comment type="catalytic activity">
    <reaction evidence="2">
        <text>a 1,2-diacyl-sn-glycero-3-phosphocholine + H2O = a 1-acyl-sn-glycero-3-phosphocholine + a fatty acid + H(+)</text>
        <dbReference type="Rhea" id="RHEA:15801"/>
        <dbReference type="ChEBI" id="CHEBI:15377"/>
        <dbReference type="ChEBI" id="CHEBI:15378"/>
        <dbReference type="ChEBI" id="CHEBI:28868"/>
        <dbReference type="ChEBI" id="CHEBI:57643"/>
        <dbReference type="ChEBI" id="CHEBI:58168"/>
        <dbReference type="EC" id="3.1.1.4"/>
    </reaction>
</comment>
<dbReference type="GO" id="GO:0004623">
    <property type="term" value="F:phospholipase A2 activity"/>
    <property type="evidence" value="ECO:0007669"/>
    <property type="project" value="UniProtKB-EC"/>
</dbReference>
<protein>
    <recommendedName>
        <fullName evidence="18">Phosphatidylcholine 1-acylhydrolase</fullName>
        <ecNumber evidence="6">3.1.1.32</ecNumber>
        <ecNumber evidence="7">3.1.1.4</ecNumber>
    </recommendedName>
</protein>
<dbReference type="PRINTS" id="PR01486">
    <property type="entry name" value="PHPHLIPASEA1"/>
</dbReference>
<evidence type="ECO:0000313" key="24">
    <source>
        <dbReference type="Proteomes" id="UP000007013"/>
    </source>
</evidence>
<accession>B1ZWT9</accession>
<comment type="subunit">
    <text evidence="5">Homodimer; dimerization is reversible, and the dimeric form is the active one.</text>
</comment>
<feature type="binding site" description="in dimeric form" evidence="20">
    <location>
        <position position="281"/>
    </location>
    <ligand>
        <name>Ca(2+)</name>
        <dbReference type="ChEBI" id="CHEBI:29108"/>
        <label>1</label>
    </ligand>
</feature>
<keyword evidence="9" id="KW-0812">Transmembrane</keyword>
<evidence type="ECO:0000256" key="16">
    <source>
        <dbReference type="ARBA" id="ARBA00023136"/>
    </source>
</evidence>
<evidence type="ECO:0000256" key="1">
    <source>
        <dbReference type="ARBA" id="ARBA00000111"/>
    </source>
</evidence>
<dbReference type="GO" id="GO:0046872">
    <property type="term" value="F:metal ion binding"/>
    <property type="evidence" value="ECO:0007669"/>
    <property type="project" value="UniProtKB-KW"/>
</dbReference>
<dbReference type="TCDB" id="1.B.84.1.6">
    <property type="family name" value="the outer membrane porin/phospholipase a (ompla) family"/>
</dbReference>
<evidence type="ECO:0000256" key="7">
    <source>
        <dbReference type="ARBA" id="ARBA00013278"/>
    </source>
</evidence>
<feature type="signal peptide" evidence="22">
    <location>
        <begin position="1"/>
        <end position="19"/>
    </location>
</feature>
<dbReference type="EC" id="3.1.1.4" evidence="7"/>
<dbReference type="EMBL" id="CP001032">
    <property type="protein sequence ID" value="ACB74216.1"/>
    <property type="molecule type" value="Genomic_DNA"/>
</dbReference>
<keyword evidence="24" id="KW-1185">Reference proteome</keyword>
<comment type="cofactor">
    <cofactor evidence="20">
        <name>Ca(2+)</name>
        <dbReference type="ChEBI" id="CHEBI:29108"/>
    </cofactor>
    <text evidence="20">Binds 1 Ca(2+) ion per monomer.</text>
</comment>
<dbReference type="GO" id="GO:0009279">
    <property type="term" value="C:cell outer membrane"/>
    <property type="evidence" value="ECO:0007669"/>
    <property type="project" value="UniProtKB-SubCell"/>
</dbReference>
<evidence type="ECO:0000256" key="14">
    <source>
        <dbReference type="ARBA" id="ARBA00022963"/>
    </source>
</evidence>
<evidence type="ECO:0000256" key="6">
    <source>
        <dbReference type="ARBA" id="ARBA00013179"/>
    </source>
</evidence>
<evidence type="ECO:0000256" key="3">
    <source>
        <dbReference type="ARBA" id="ARBA00004571"/>
    </source>
</evidence>
<evidence type="ECO:0000256" key="2">
    <source>
        <dbReference type="ARBA" id="ARBA00001604"/>
    </source>
</evidence>
<evidence type="ECO:0000313" key="23">
    <source>
        <dbReference type="EMBL" id="ACB74216.1"/>
    </source>
</evidence>
<dbReference type="HOGENOM" id="CLU_051993_0_0_0"/>
<keyword evidence="14" id="KW-0442">Lipid degradation</keyword>
<feature type="compositionally biased region" description="Basic and acidic residues" evidence="21">
    <location>
        <begin position="141"/>
        <end position="150"/>
    </location>
</feature>
<evidence type="ECO:0000256" key="11">
    <source>
        <dbReference type="ARBA" id="ARBA00022729"/>
    </source>
</evidence>
<evidence type="ECO:0000256" key="19">
    <source>
        <dbReference type="PIRSR" id="PIRSR603187-1"/>
    </source>
</evidence>
<dbReference type="Proteomes" id="UP000007013">
    <property type="component" value="Chromosome"/>
</dbReference>
<evidence type="ECO:0000256" key="20">
    <source>
        <dbReference type="PIRSR" id="PIRSR603187-2"/>
    </source>
</evidence>
<reference evidence="23 24" key="1">
    <citation type="journal article" date="2011" name="J. Bacteriol.">
        <title>Genome sequence of the verrucomicrobium Opitutus terrae PB90-1, an abundant inhabitant of rice paddy soil ecosystems.</title>
        <authorList>
            <person name="van Passel M.W."/>
            <person name="Kant R."/>
            <person name="Palva A."/>
            <person name="Copeland A."/>
            <person name="Lucas S."/>
            <person name="Lapidus A."/>
            <person name="Glavina del Rio T."/>
            <person name="Pitluck S."/>
            <person name="Goltsman E."/>
            <person name="Clum A."/>
            <person name="Sun H."/>
            <person name="Schmutz J."/>
            <person name="Larimer F.W."/>
            <person name="Land M.L."/>
            <person name="Hauser L."/>
            <person name="Kyrpides N."/>
            <person name="Mikhailova N."/>
            <person name="Richardson P.P."/>
            <person name="Janssen P.H."/>
            <person name="de Vos W.M."/>
            <person name="Smidt H."/>
        </authorList>
    </citation>
    <scope>NUCLEOTIDE SEQUENCE [LARGE SCALE GENOMIC DNA]</scope>
    <source>
        <strain evidence="24">DSM 11246 / JCM 15787 / PB90-1</strain>
    </source>
</reference>
<evidence type="ECO:0000256" key="18">
    <source>
        <dbReference type="ARBA" id="ARBA00032375"/>
    </source>
</evidence>
<keyword evidence="12" id="KW-0378">Hydrolase</keyword>
<evidence type="ECO:0000256" key="17">
    <source>
        <dbReference type="ARBA" id="ARBA00023237"/>
    </source>
</evidence>
<dbReference type="PANTHER" id="PTHR40457">
    <property type="entry name" value="PHOSPHOLIPASE A1"/>
    <property type="match status" value="1"/>
</dbReference>
<dbReference type="InterPro" id="IPR036541">
    <property type="entry name" value="PLipase_A1_sf"/>
</dbReference>
<evidence type="ECO:0000256" key="9">
    <source>
        <dbReference type="ARBA" id="ARBA00022692"/>
    </source>
</evidence>
<name>B1ZWT9_OPITP</name>
<dbReference type="OrthoDB" id="188433at2"/>
<dbReference type="SUPFAM" id="SSF56931">
    <property type="entry name" value="Outer membrane phospholipase A (OMPLA)"/>
    <property type="match status" value="1"/>
</dbReference>
<feature type="active site" description="Nucleophile" evidence="19">
    <location>
        <position position="273"/>
    </location>
</feature>
<feature type="binding site" description="in dimeric form" evidence="20">
    <location>
        <position position="318"/>
    </location>
    <ligand>
        <name>Ca(2+)</name>
        <dbReference type="ChEBI" id="CHEBI:29108"/>
        <label>1</label>
    </ligand>
</feature>
<dbReference type="eggNOG" id="COG2829">
    <property type="taxonomic scope" value="Bacteria"/>
</dbReference>
<feature type="chain" id="PRO_5002772801" description="Phosphatidylcholine 1-acylhydrolase" evidence="22">
    <location>
        <begin position="20"/>
        <end position="407"/>
    </location>
</feature>
<comment type="catalytic activity">
    <reaction evidence="1">
        <text>a 1,2-diacyl-sn-glycero-3-phosphocholine + H2O = a 2-acyl-sn-glycero-3-phosphocholine + a fatty acid + H(+)</text>
        <dbReference type="Rhea" id="RHEA:18689"/>
        <dbReference type="ChEBI" id="CHEBI:15377"/>
        <dbReference type="ChEBI" id="CHEBI:15378"/>
        <dbReference type="ChEBI" id="CHEBI:28868"/>
        <dbReference type="ChEBI" id="CHEBI:57643"/>
        <dbReference type="ChEBI" id="CHEBI:57875"/>
        <dbReference type="EC" id="3.1.1.32"/>
    </reaction>
</comment>
<dbReference type="EC" id="3.1.1.32" evidence="6"/>
<evidence type="ECO:0000256" key="12">
    <source>
        <dbReference type="ARBA" id="ARBA00022801"/>
    </source>
</evidence>
<dbReference type="GO" id="GO:0016042">
    <property type="term" value="P:lipid catabolic process"/>
    <property type="evidence" value="ECO:0007669"/>
    <property type="project" value="UniProtKB-KW"/>
</dbReference>
<dbReference type="RefSeq" id="WP_012373754.1">
    <property type="nucleotide sequence ID" value="NC_010571.1"/>
</dbReference>
<keyword evidence="13 20" id="KW-0106">Calcium</keyword>
<feature type="binding site" description="in dimeric form" evidence="20">
    <location>
        <position position="232"/>
    </location>
    <ligand>
        <name>Ca(2+)</name>
        <dbReference type="ChEBI" id="CHEBI:29108"/>
        <label>1</label>
    </ligand>
</feature>
<evidence type="ECO:0000256" key="13">
    <source>
        <dbReference type="ARBA" id="ARBA00022837"/>
    </source>
</evidence>
<dbReference type="Pfam" id="PF02253">
    <property type="entry name" value="PLA1"/>
    <property type="match status" value="1"/>
</dbReference>
<evidence type="ECO:0000256" key="22">
    <source>
        <dbReference type="SAM" id="SignalP"/>
    </source>
</evidence>
<keyword evidence="15" id="KW-0443">Lipid metabolism</keyword>
<comment type="subcellular location">
    <subcellularLocation>
        <location evidence="3">Cell outer membrane</location>
        <topology evidence="3">Multi-pass membrane protein</topology>
    </subcellularLocation>
</comment>
<keyword evidence="16" id="KW-0472">Membrane</keyword>
<feature type="region of interest" description="Disordered" evidence="21">
    <location>
        <begin position="130"/>
        <end position="151"/>
    </location>
</feature>
<sequence>MNRFRLLVFCLAASAVANAQPLLFSLVPSARSPQGGEATIDLVVLNRSDAAQTFTAPPAVLGELAQAGQAWRVELHATSESTATASSIAPGGFAMWTYAFVPPPATSGTGILELHLAGFPAARGVLDWSTSATAEPSSPEPSRRATERVTKPTTNLVRAEPAASIIQRTFADRLGPHEPVYFIYGSEGPAAKFQLSFKYRLLRFTEVDTSRMARTLQFAFTQRSLWDLDGESSPFYDTSYMPELIYESLTPKPEEKDTWFTWLGYQAGFKHESNGRDGPVSRSVNGVYVRPVFAFGHLDGWHLLVVPELFEYVDTLEDNRDLKDYRGYGRLTLVLGRNDGPSLMATAWAGKDFNRGTVQLDLTYPIRTKLLNFETYLLVQYFNGYGESLLSYREQSETVRAGISLVR</sequence>
<dbReference type="STRING" id="452637.Oter_0928"/>
<keyword evidence="10 20" id="KW-0479">Metal-binding</keyword>
<dbReference type="AlphaFoldDB" id="B1ZWT9"/>
<evidence type="ECO:0000256" key="21">
    <source>
        <dbReference type="SAM" id="MobiDB-lite"/>
    </source>
</evidence>
<evidence type="ECO:0000256" key="5">
    <source>
        <dbReference type="ARBA" id="ARBA00011702"/>
    </source>
</evidence>
<dbReference type="PANTHER" id="PTHR40457:SF1">
    <property type="entry name" value="PHOSPHOLIPASE A1"/>
    <property type="match status" value="1"/>
</dbReference>
<proteinExistence type="inferred from homology"/>
<dbReference type="KEGG" id="ote:Oter_0928"/>
<dbReference type="Gene3D" id="2.40.230.10">
    <property type="entry name" value="Phospholipase A1"/>
    <property type="match status" value="1"/>
</dbReference>
<dbReference type="GO" id="GO:0008970">
    <property type="term" value="F:phospholipase A1 activity"/>
    <property type="evidence" value="ECO:0007669"/>
    <property type="project" value="UniProtKB-EC"/>
</dbReference>